<dbReference type="UniPathway" id="UPA00973"/>
<evidence type="ECO:0000256" key="2">
    <source>
        <dbReference type="ARBA" id="ARBA00007868"/>
    </source>
</evidence>
<dbReference type="eggNOG" id="COG0763">
    <property type="taxonomic scope" value="Bacteria"/>
</dbReference>
<evidence type="ECO:0000256" key="4">
    <source>
        <dbReference type="ARBA" id="ARBA00020902"/>
    </source>
</evidence>
<dbReference type="Proteomes" id="UP000053718">
    <property type="component" value="Unassembled WGS sequence"/>
</dbReference>
<gene>
    <name evidence="11" type="primary">lpxB</name>
    <name evidence="12" type="ORF">IDAT_00390</name>
</gene>
<evidence type="ECO:0000256" key="5">
    <source>
        <dbReference type="ARBA" id="ARBA00022516"/>
    </source>
</evidence>
<dbReference type="PANTHER" id="PTHR30372:SF4">
    <property type="entry name" value="LIPID-A-DISACCHARIDE SYNTHASE, MITOCHONDRIAL-RELATED"/>
    <property type="match status" value="1"/>
</dbReference>
<proteinExistence type="inferred from homology"/>
<dbReference type="OrthoDB" id="9801642at2"/>
<evidence type="ECO:0000256" key="6">
    <source>
        <dbReference type="ARBA" id="ARBA00022556"/>
    </source>
</evidence>
<evidence type="ECO:0000313" key="12">
    <source>
        <dbReference type="EMBL" id="KFZ29604.1"/>
    </source>
</evidence>
<keyword evidence="9 11" id="KW-0443">Lipid metabolism</keyword>
<dbReference type="Pfam" id="PF02684">
    <property type="entry name" value="LpxB"/>
    <property type="match status" value="1"/>
</dbReference>
<dbReference type="HAMAP" id="MF_00392">
    <property type="entry name" value="LpxB"/>
    <property type="match status" value="1"/>
</dbReference>
<name>A0A094IUS5_9GAMM</name>
<comment type="function">
    <text evidence="1 11">Condensation of UDP-2,3-diacylglucosamine and 2,3-diacylglucosamine-1-phosphate to form lipid A disaccharide, a precursor of lipid A, a phosphorylated glycolipid that anchors the lipopolysaccharide to the outer membrane of the cell.</text>
</comment>
<evidence type="ECO:0000256" key="8">
    <source>
        <dbReference type="ARBA" id="ARBA00022679"/>
    </source>
</evidence>
<sequence>MTDTSSVLRVALIAGEHSGDLLGAGLMRALKQQHAAIEFVGVGGPLMAAEGLQSLVPMEDLAVMGLAEVLGSLRKLLAHRKYIVQTLLADRPAVFIGIDAPDFNLPIAKRLKAQGIKTMHYVSPSVWAWRQGRIKGIKQSVDHVLCLLPFEKAFYDQHDLPATFVGHPLADSIPMEWQQTSARKQLELDPQQTIIALLPGSRGGEIARMGPSFLQAAALYQQRHPGTQFISPMISTARAEQFRALQQQIAPDLDLLLMDGKSREVMAAADGLLLTSGTVTLEAMLIKRPMVVAYRFNWLSYHIIKRMFKAPFFSLPNLLAKREVVPELLQQAVTPANLVQALETQMGSTHAAEQYQLFSDIHKSLQKDADAIAAKVALTLAQSDFQF</sequence>
<keyword evidence="6 11" id="KW-0441">Lipid A biosynthesis</keyword>
<dbReference type="InterPro" id="IPR003835">
    <property type="entry name" value="Glyco_trans_19"/>
</dbReference>
<dbReference type="RefSeq" id="WP_034729094.1">
    <property type="nucleotide sequence ID" value="NZ_JPIN01000001.1"/>
</dbReference>
<accession>A0A094IUS5</accession>
<dbReference type="EC" id="2.4.1.182" evidence="3 11"/>
<dbReference type="GO" id="GO:0016020">
    <property type="term" value="C:membrane"/>
    <property type="evidence" value="ECO:0007669"/>
    <property type="project" value="GOC"/>
</dbReference>
<evidence type="ECO:0000256" key="1">
    <source>
        <dbReference type="ARBA" id="ARBA00002056"/>
    </source>
</evidence>
<dbReference type="GO" id="GO:0005543">
    <property type="term" value="F:phospholipid binding"/>
    <property type="evidence" value="ECO:0007669"/>
    <property type="project" value="TreeGrafter"/>
</dbReference>
<dbReference type="PANTHER" id="PTHR30372">
    <property type="entry name" value="LIPID-A-DISACCHARIDE SYNTHASE"/>
    <property type="match status" value="1"/>
</dbReference>
<dbReference type="AlphaFoldDB" id="A0A094IUS5"/>
<organism evidence="12 13">
    <name type="scientific">Pseudidiomarina atlantica</name>
    <dbReference type="NCBI Taxonomy" id="1517416"/>
    <lineage>
        <taxon>Bacteria</taxon>
        <taxon>Pseudomonadati</taxon>
        <taxon>Pseudomonadota</taxon>
        <taxon>Gammaproteobacteria</taxon>
        <taxon>Alteromonadales</taxon>
        <taxon>Idiomarinaceae</taxon>
        <taxon>Pseudidiomarina</taxon>
    </lineage>
</organism>
<evidence type="ECO:0000256" key="7">
    <source>
        <dbReference type="ARBA" id="ARBA00022676"/>
    </source>
</evidence>
<keyword evidence="7 11" id="KW-0328">Glycosyltransferase</keyword>
<protein>
    <recommendedName>
        <fullName evidence="4 11">Lipid-A-disaccharide synthase</fullName>
        <ecNumber evidence="3 11">2.4.1.182</ecNumber>
    </recommendedName>
</protein>
<keyword evidence="5 11" id="KW-0444">Lipid biosynthesis</keyword>
<evidence type="ECO:0000256" key="9">
    <source>
        <dbReference type="ARBA" id="ARBA00023098"/>
    </source>
</evidence>
<dbReference type="STRING" id="1517416.IDAT_00390"/>
<keyword evidence="13" id="KW-1185">Reference proteome</keyword>
<evidence type="ECO:0000313" key="13">
    <source>
        <dbReference type="Proteomes" id="UP000053718"/>
    </source>
</evidence>
<dbReference type="SUPFAM" id="SSF53756">
    <property type="entry name" value="UDP-Glycosyltransferase/glycogen phosphorylase"/>
    <property type="match status" value="1"/>
</dbReference>
<reference evidence="12 13" key="1">
    <citation type="submission" date="2014-06" db="EMBL/GenBank/DDBJ databases">
        <title>Draft genome sequence of Idiomarina sp. MCCC 1A10513.</title>
        <authorList>
            <person name="Du J."/>
            <person name="Lai Q."/>
            <person name="Shao Z."/>
        </authorList>
    </citation>
    <scope>NUCLEOTIDE SEQUENCE [LARGE SCALE GENOMIC DNA]</scope>
    <source>
        <strain evidence="12 13">MCCC 1A10513</strain>
    </source>
</reference>
<dbReference type="GO" id="GO:0008915">
    <property type="term" value="F:lipid-A-disaccharide synthase activity"/>
    <property type="evidence" value="ECO:0007669"/>
    <property type="project" value="UniProtKB-UniRule"/>
</dbReference>
<dbReference type="GO" id="GO:0009245">
    <property type="term" value="P:lipid A biosynthetic process"/>
    <property type="evidence" value="ECO:0007669"/>
    <property type="project" value="UniProtKB-UniRule"/>
</dbReference>
<evidence type="ECO:0000256" key="11">
    <source>
        <dbReference type="HAMAP-Rule" id="MF_00392"/>
    </source>
</evidence>
<evidence type="ECO:0000256" key="10">
    <source>
        <dbReference type="ARBA" id="ARBA00048975"/>
    </source>
</evidence>
<comment type="pathway">
    <text evidence="11">Bacterial outer membrane biogenesis; LPS lipid A biosynthesis.</text>
</comment>
<evidence type="ECO:0000256" key="3">
    <source>
        <dbReference type="ARBA" id="ARBA00012687"/>
    </source>
</evidence>
<comment type="catalytic activity">
    <reaction evidence="10 11">
        <text>a lipid X + a UDP-2-N,3-O-bis[(3R)-3-hydroxyacyl]-alpha-D-glucosamine = a lipid A disaccharide + UDP + H(+)</text>
        <dbReference type="Rhea" id="RHEA:67828"/>
        <dbReference type="ChEBI" id="CHEBI:15378"/>
        <dbReference type="ChEBI" id="CHEBI:58223"/>
        <dbReference type="ChEBI" id="CHEBI:137748"/>
        <dbReference type="ChEBI" id="CHEBI:176338"/>
        <dbReference type="ChEBI" id="CHEBI:176343"/>
        <dbReference type="EC" id="2.4.1.182"/>
    </reaction>
</comment>
<comment type="caution">
    <text evidence="12">The sequence shown here is derived from an EMBL/GenBank/DDBJ whole genome shotgun (WGS) entry which is preliminary data.</text>
</comment>
<keyword evidence="8 11" id="KW-0808">Transferase</keyword>
<dbReference type="EMBL" id="JPIN01000001">
    <property type="protein sequence ID" value="KFZ29604.1"/>
    <property type="molecule type" value="Genomic_DNA"/>
</dbReference>
<comment type="similarity">
    <text evidence="2 11">Belongs to the LpxB family.</text>
</comment>
<dbReference type="NCBIfam" id="TIGR00215">
    <property type="entry name" value="lpxB"/>
    <property type="match status" value="1"/>
</dbReference>